<sequence>MSSRHNRSALDAYKDLDIGTALALMLFAVVGLVQTGLMLDIVELLTKYKFLPLAASYGAYAVVFASSGTRNPSNYHPIEWVIVTLTAVVMTTNAFMVEVQTAVSNLNPWASVVIMVLMIITGAILGK</sequence>
<name>A0ABD5Y8S3_9EURY</name>
<dbReference type="RefSeq" id="WP_274323770.1">
    <property type="nucleotide sequence ID" value="NZ_CP118158.1"/>
</dbReference>
<keyword evidence="1" id="KW-0472">Membrane</keyword>
<dbReference type="AlphaFoldDB" id="A0ABD5Y8S3"/>
<evidence type="ECO:0000313" key="2">
    <source>
        <dbReference type="EMBL" id="MFC7142716.1"/>
    </source>
</evidence>
<dbReference type="Proteomes" id="UP001596432">
    <property type="component" value="Unassembled WGS sequence"/>
</dbReference>
<dbReference type="InterPro" id="IPR058336">
    <property type="entry name" value="VP3-like_halobact-type"/>
</dbReference>
<feature type="transmembrane region" description="Helical" evidence="1">
    <location>
        <begin position="78"/>
        <end position="97"/>
    </location>
</feature>
<evidence type="ECO:0000313" key="3">
    <source>
        <dbReference type="Proteomes" id="UP001596432"/>
    </source>
</evidence>
<comment type="caution">
    <text evidence="2">The sequence shown here is derived from an EMBL/GenBank/DDBJ whole genome shotgun (WGS) entry which is preliminary data.</text>
</comment>
<dbReference type="EMBL" id="JBHTAS010000001">
    <property type="protein sequence ID" value="MFC7142716.1"/>
    <property type="molecule type" value="Genomic_DNA"/>
</dbReference>
<keyword evidence="1" id="KW-1133">Transmembrane helix</keyword>
<evidence type="ECO:0000256" key="1">
    <source>
        <dbReference type="SAM" id="Phobius"/>
    </source>
</evidence>
<feature type="transmembrane region" description="Helical" evidence="1">
    <location>
        <begin position="21"/>
        <end position="42"/>
    </location>
</feature>
<dbReference type="Pfam" id="PF26064">
    <property type="entry name" value="DUF8023"/>
    <property type="match status" value="1"/>
</dbReference>
<feature type="transmembrane region" description="Helical" evidence="1">
    <location>
        <begin position="109"/>
        <end position="126"/>
    </location>
</feature>
<protein>
    <submittedName>
        <fullName evidence="2">Uncharacterized protein</fullName>
    </submittedName>
</protein>
<keyword evidence="1" id="KW-0812">Transmembrane</keyword>
<keyword evidence="3" id="KW-1185">Reference proteome</keyword>
<reference evidence="2 3" key="1">
    <citation type="journal article" date="2019" name="Int. J. Syst. Evol. Microbiol.">
        <title>The Global Catalogue of Microorganisms (GCM) 10K type strain sequencing project: providing services to taxonomists for standard genome sequencing and annotation.</title>
        <authorList>
            <consortium name="The Broad Institute Genomics Platform"/>
            <consortium name="The Broad Institute Genome Sequencing Center for Infectious Disease"/>
            <person name="Wu L."/>
            <person name="Ma J."/>
        </authorList>
    </citation>
    <scope>NUCLEOTIDE SEQUENCE [LARGE SCALE GENOMIC DNA]</scope>
    <source>
        <strain evidence="2 3">XZYJT29</strain>
    </source>
</reference>
<proteinExistence type="predicted"/>
<organism evidence="2 3">
    <name type="scientific">Halosimplex aquaticum</name>
    <dbReference type="NCBI Taxonomy" id="3026162"/>
    <lineage>
        <taxon>Archaea</taxon>
        <taxon>Methanobacteriati</taxon>
        <taxon>Methanobacteriota</taxon>
        <taxon>Stenosarchaea group</taxon>
        <taxon>Halobacteria</taxon>
        <taxon>Halobacteriales</taxon>
        <taxon>Haloarculaceae</taxon>
        <taxon>Halosimplex</taxon>
    </lineage>
</organism>
<dbReference type="GeneID" id="78823065"/>
<gene>
    <name evidence="2" type="ORF">ACFQMA_23135</name>
</gene>
<accession>A0ABD5Y8S3</accession>